<gene>
    <name evidence="17" type="primary">MrcB</name>
    <name evidence="17" type="ORF">GCM10011498_16960</name>
</gene>
<keyword evidence="18" id="KW-1185">Reference proteome</keyword>
<proteinExistence type="inferred from homology"/>
<dbReference type="InterPro" id="IPR001264">
    <property type="entry name" value="Glyco_trans_51"/>
</dbReference>
<evidence type="ECO:0000256" key="9">
    <source>
        <dbReference type="ARBA" id="ARBA00023268"/>
    </source>
</evidence>
<comment type="similarity">
    <text evidence="3">In the N-terminal section; belongs to the glycosyltransferase 51 family.</text>
</comment>
<dbReference type="InterPro" id="IPR012338">
    <property type="entry name" value="Beta-lactam/transpept-like"/>
</dbReference>
<accession>A0A916QWC8</accession>
<dbReference type="NCBIfam" id="TIGR02074">
    <property type="entry name" value="PBP_1a_fam"/>
    <property type="match status" value="1"/>
</dbReference>
<evidence type="ECO:0000313" key="18">
    <source>
        <dbReference type="Proteomes" id="UP000628017"/>
    </source>
</evidence>
<evidence type="ECO:0000256" key="13">
    <source>
        <dbReference type="SAM" id="MobiDB-lite"/>
    </source>
</evidence>
<dbReference type="PANTHER" id="PTHR32282">
    <property type="entry name" value="BINDING PROTEIN TRANSPEPTIDASE, PUTATIVE-RELATED"/>
    <property type="match status" value="1"/>
</dbReference>
<evidence type="ECO:0000256" key="3">
    <source>
        <dbReference type="ARBA" id="ARBA00007739"/>
    </source>
</evidence>
<keyword evidence="7 17" id="KW-0808">Transferase</keyword>
<dbReference type="SUPFAM" id="SSF56601">
    <property type="entry name" value="beta-lactamase/transpeptidase-like"/>
    <property type="match status" value="1"/>
</dbReference>
<organism evidence="17 18">
    <name type="scientific">Neptunicoccus cionae</name>
    <dbReference type="NCBI Taxonomy" id="2035344"/>
    <lineage>
        <taxon>Bacteria</taxon>
        <taxon>Pseudomonadati</taxon>
        <taxon>Pseudomonadota</taxon>
        <taxon>Alphaproteobacteria</taxon>
        <taxon>Rhodobacterales</taxon>
        <taxon>Paracoccaceae</taxon>
        <taxon>Neptunicoccus</taxon>
    </lineage>
</organism>
<feature type="domain" description="Glycosyl transferase family 51" evidence="16">
    <location>
        <begin position="135"/>
        <end position="300"/>
    </location>
</feature>
<comment type="caution">
    <text evidence="17">The sequence shown here is derived from an EMBL/GenBank/DDBJ whole genome shotgun (WGS) entry which is preliminary data.</text>
</comment>
<name>A0A916QWC8_9RHOB</name>
<protein>
    <recommendedName>
        <fullName evidence="10">peptidoglycan glycosyltransferase</fullName>
        <ecNumber evidence="10">2.4.99.28</ecNumber>
    </recommendedName>
</protein>
<keyword evidence="14" id="KW-0472">Membrane</keyword>
<keyword evidence="4" id="KW-0121">Carboxypeptidase</keyword>
<evidence type="ECO:0000259" key="16">
    <source>
        <dbReference type="Pfam" id="PF00912"/>
    </source>
</evidence>
<dbReference type="GO" id="GO:0009252">
    <property type="term" value="P:peptidoglycan biosynthetic process"/>
    <property type="evidence" value="ECO:0007669"/>
    <property type="project" value="TreeGrafter"/>
</dbReference>
<dbReference type="AlphaFoldDB" id="A0A916QWC8"/>
<dbReference type="GO" id="GO:0030288">
    <property type="term" value="C:outer membrane-bounded periplasmic space"/>
    <property type="evidence" value="ECO:0007669"/>
    <property type="project" value="TreeGrafter"/>
</dbReference>
<evidence type="ECO:0000256" key="12">
    <source>
        <dbReference type="SAM" id="Coils"/>
    </source>
</evidence>
<keyword evidence="6" id="KW-0328">Glycosyltransferase</keyword>
<dbReference type="GO" id="GO:0004180">
    <property type="term" value="F:carboxypeptidase activity"/>
    <property type="evidence" value="ECO:0007669"/>
    <property type="project" value="UniProtKB-KW"/>
</dbReference>
<evidence type="ECO:0000256" key="14">
    <source>
        <dbReference type="SAM" id="Phobius"/>
    </source>
</evidence>
<evidence type="ECO:0000256" key="11">
    <source>
        <dbReference type="ARBA" id="ARBA00049902"/>
    </source>
</evidence>
<sequence length="731" mass="79428">MAPKRDYKPAKAKPAKARSGKATSKASGAKSGFLTGLLPSFRRSKPKIKAPRKKPTGNILTRAVKWVVGGILRIIWWITFRVAVVLGIIIGTTTMFYYAKLPDATALMDDRQKGSVTLEDDTGQVFAWRGDQFGGLVHAKSVAPQLRNAVIATEDKRFYRHFGLSPRGILGAIRTNMREGRHPLKGHGGSTITQQVAKRVFFSEMGSIERKLKEVPMSLAMEIKYTKDEIMTIYMNRAYLGAGSHGFEAASQRYFSKSAAEVSVPEAAMLAGLLKAPSANAPTRSIGRAQDRADLIIDLMKDQGYLTDQEAAQAHANPAQLSEVAKARAGGYFADWIMESGPEFILKDSTEDLVIRTTFDKQVQKAAEDALTNVFETKVREGSKAQAAIIVLSPNGAVRAIVGGKKSGNAGEFNRATQAIRQTGSSFKPFVYATALQDGWRWDTRVVDEQFTINVPGSGPYTPKNYTKNHLGEISLTTALSKSINTVAVKVAVAVGLERVRETARGFGIQNELSNGPAMALGASESTLLEMTGAYAGILNQGVAVEPYGIEELTLQGDSKPLFVKTDEEPKQVISPKAARQLIYMMNQVVEGGTGGRSRIEGVENAGKTGTTQGARDAWYIGFNSDYVIGVWMGYDDNSKLTGVTGGGLPAEIWRETMVRVLDGKVPAPLPMDVPAKQPVAPQVAQENKQRRGNDTLRDLAEQIERDVKRLDKEAENVLKKVITGIFGGRN</sequence>
<dbReference type="Proteomes" id="UP000628017">
    <property type="component" value="Unassembled WGS sequence"/>
</dbReference>
<keyword evidence="8" id="KW-0378">Hydrolase</keyword>
<evidence type="ECO:0000259" key="15">
    <source>
        <dbReference type="Pfam" id="PF00905"/>
    </source>
</evidence>
<evidence type="ECO:0000256" key="2">
    <source>
        <dbReference type="ARBA" id="ARBA00007090"/>
    </source>
</evidence>
<dbReference type="GO" id="GO:0008955">
    <property type="term" value="F:peptidoglycan glycosyltransferase activity"/>
    <property type="evidence" value="ECO:0007669"/>
    <property type="project" value="UniProtKB-EC"/>
</dbReference>
<comment type="similarity">
    <text evidence="2">In the C-terminal section; belongs to the transpeptidase family.</text>
</comment>
<evidence type="ECO:0000256" key="10">
    <source>
        <dbReference type="ARBA" id="ARBA00044770"/>
    </source>
</evidence>
<evidence type="ECO:0000313" key="17">
    <source>
        <dbReference type="EMBL" id="GGA17005.1"/>
    </source>
</evidence>
<dbReference type="Gene3D" id="1.10.3810.10">
    <property type="entry name" value="Biosynthetic peptidoglycan transglycosylase-like"/>
    <property type="match status" value="1"/>
</dbReference>
<dbReference type="Pfam" id="PF00905">
    <property type="entry name" value="Transpeptidase"/>
    <property type="match status" value="1"/>
</dbReference>
<feature type="coiled-coil region" evidence="12">
    <location>
        <begin position="694"/>
        <end position="721"/>
    </location>
</feature>
<dbReference type="InterPro" id="IPR050396">
    <property type="entry name" value="Glycosyltr_51/Transpeptidase"/>
</dbReference>
<keyword evidence="12" id="KW-0175">Coiled coil</keyword>
<comment type="pathway">
    <text evidence="1">Cell wall biogenesis; peptidoglycan biosynthesis.</text>
</comment>
<keyword evidence="5" id="KW-0645">Protease</keyword>
<evidence type="ECO:0000256" key="8">
    <source>
        <dbReference type="ARBA" id="ARBA00022801"/>
    </source>
</evidence>
<dbReference type="GO" id="GO:0006508">
    <property type="term" value="P:proteolysis"/>
    <property type="evidence" value="ECO:0007669"/>
    <property type="project" value="UniProtKB-KW"/>
</dbReference>
<keyword evidence="14" id="KW-1133">Transmembrane helix</keyword>
<dbReference type="GO" id="GO:0008658">
    <property type="term" value="F:penicillin binding"/>
    <property type="evidence" value="ECO:0007669"/>
    <property type="project" value="InterPro"/>
</dbReference>
<reference evidence="17" key="2">
    <citation type="submission" date="2020-09" db="EMBL/GenBank/DDBJ databases">
        <authorList>
            <person name="Sun Q."/>
            <person name="Zhou Y."/>
        </authorList>
    </citation>
    <scope>NUCLEOTIDE SEQUENCE</scope>
    <source>
        <strain evidence="17">CGMCC 1.15880</strain>
    </source>
</reference>
<evidence type="ECO:0000256" key="4">
    <source>
        <dbReference type="ARBA" id="ARBA00022645"/>
    </source>
</evidence>
<dbReference type="Pfam" id="PF00912">
    <property type="entry name" value="Transgly"/>
    <property type="match status" value="1"/>
</dbReference>
<dbReference type="EMBL" id="BMKA01000002">
    <property type="protein sequence ID" value="GGA17005.1"/>
    <property type="molecule type" value="Genomic_DNA"/>
</dbReference>
<reference evidence="17" key="1">
    <citation type="journal article" date="2014" name="Int. J. Syst. Evol. Microbiol.">
        <title>Complete genome sequence of Corynebacterium casei LMG S-19264T (=DSM 44701T), isolated from a smear-ripened cheese.</title>
        <authorList>
            <consortium name="US DOE Joint Genome Institute (JGI-PGF)"/>
            <person name="Walter F."/>
            <person name="Albersmeier A."/>
            <person name="Kalinowski J."/>
            <person name="Ruckert C."/>
        </authorList>
    </citation>
    <scope>NUCLEOTIDE SEQUENCE</scope>
    <source>
        <strain evidence="17">CGMCC 1.15880</strain>
    </source>
</reference>
<dbReference type="EC" id="2.4.99.28" evidence="10"/>
<evidence type="ECO:0000256" key="1">
    <source>
        <dbReference type="ARBA" id="ARBA00004752"/>
    </source>
</evidence>
<feature type="domain" description="Penicillin-binding protein transpeptidase" evidence="15">
    <location>
        <begin position="389"/>
        <end position="639"/>
    </location>
</feature>
<feature type="transmembrane region" description="Helical" evidence="14">
    <location>
        <begin position="74"/>
        <end position="98"/>
    </location>
</feature>
<feature type="region of interest" description="Disordered" evidence="13">
    <location>
        <begin position="1"/>
        <end position="31"/>
    </location>
</feature>
<dbReference type="PANTHER" id="PTHR32282:SF33">
    <property type="entry name" value="PEPTIDOGLYCAN GLYCOSYLTRANSFERASE"/>
    <property type="match status" value="1"/>
</dbReference>
<keyword evidence="9" id="KW-0511">Multifunctional enzyme</keyword>
<dbReference type="InterPro" id="IPR023346">
    <property type="entry name" value="Lysozyme-like_dom_sf"/>
</dbReference>
<dbReference type="SUPFAM" id="SSF53955">
    <property type="entry name" value="Lysozyme-like"/>
    <property type="match status" value="1"/>
</dbReference>
<dbReference type="InterPro" id="IPR001460">
    <property type="entry name" value="PCN-bd_Tpept"/>
</dbReference>
<evidence type="ECO:0000256" key="6">
    <source>
        <dbReference type="ARBA" id="ARBA00022676"/>
    </source>
</evidence>
<keyword evidence="14" id="KW-0812">Transmembrane</keyword>
<comment type="catalytic activity">
    <reaction evidence="11">
        <text>[GlcNAc-(1-&gt;4)-Mur2Ac(oyl-L-Ala-gamma-D-Glu-L-Lys-D-Ala-D-Ala)](n)-di-trans,octa-cis-undecaprenyl diphosphate + beta-D-GlcNAc-(1-&gt;4)-Mur2Ac(oyl-L-Ala-gamma-D-Glu-L-Lys-D-Ala-D-Ala)-di-trans,octa-cis-undecaprenyl diphosphate = [GlcNAc-(1-&gt;4)-Mur2Ac(oyl-L-Ala-gamma-D-Glu-L-Lys-D-Ala-D-Ala)](n+1)-di-trans,octa-cis-undecaprenyl diphosphate + di-trans,octa-cis-undecaprenyl diphosphate + H(+)</text>
        <dbReference type="Rhea" id="RHEA:23708"/>
        <dbReference type="Rhea" id="RHEA-COMP:9602"/>
        <dbReference type="Rhea" id="RHEA-COMP:9603"/>
        <dbReference type="ChEBI" id="CHEBI:15378"/>
        <dbReference type="ChEBI" id="CHEBI:58405"/>
        <dbReference type="ChEBI" id="CHEBI:60033"/>
        <dbReference type="ChEBI" id="CHEBI:78435"/>
        <dbReference type="EC" id="2.4.99.28"/>
    </reaction>
</comment>
<evidence type="ECO:0000256" key="7">
    <source>
        <dbReference type="ARBA" id="ARBA00022679"/>
    </source>
</evidence>
<evidence type="ECO:0000256" key="5">
    <source>
        <dbReference type="ARBA" id="ARBA00022670"/>
    </source>
</evidence>
<dbReference type="InterPro" id="IPR036950">
    <property type="entry name" value="PBP_transglycosylase"/>
</dbReference>
<dbReference type="Gene3D" id="3.40.710.10">
    <property type="entry name" value="DD-peptidase/beta-lactamase superfamily"/>
    <property type="match status" value="1"/>
</dbReference>
<feature type="compositionally biased region" description="Basic residues" evidence="13">
    <location>
        <begin position="10"/>
        <end position="19"/>
    </location>
</feature>